<comment type="caution">
    <text evidence="2">The sequence shown here is derived from an EMBL/GenBank/DDBJ whole genome shotgun (WGS) entry which is preliminary data.</text>
</comment>
<name>A0AAN9EZW3_CLITE</name>
<organism evidence="2 3">
    <name type="scientific">Clitoria ternatea</name>
    <name type="common">Butterfly pea</name>
    <dbReference type="NCBI Taxonomy" id="43366"/>
    <lineage>
        <taxon>Eukaryota</taxon>
        <taxon>Viridiplantae</taxon>
        <taxon>Streptophyta</taxon>
        <taxon>Embryophyta</taxon>
        <taxon>Tracheophyta</taxon>
        <taxon>Spermatophyta</taxon>
        <taxon>Magnoliopsida</taxon>
        <taxon>eudicotyledons</taxon>
        <taxon>Gunneridae</taxon>
        <taxon>Pentapetalae</taxon>
        <taxon>rosids</taxon>
        <taxon>fabids</taxon>
        <taxon>Fabales</taxon>
        <taxon>Fabaceae</taxon>
        <taxon>Papilionoideae</taxon>
        <taxon>50 kb inversion clade</taxon>
        <taxon>NPAAA clade</taxon>
        <taxon>indigoferoid/millettioid clade</taxon>
        <taxon>Phaseoleae</taxon>
        <taxon>Clitoria</taxon>
    </lineage>
</organism>
<accession>A0AAN9EZW3</accession>
<gene>
    <name evidence="2" type="ORF">RJT34_30338</name>
</gene>
<evidence type="ECO:0000313" key="2">
    <source>
        <dbReference type="EMBL" id="KAK7262758.1"/>
    </source>
</evidence>
<evidence type="ECO:0000256" key="1">
    <source>
        <dbReference type="SAM" id="MobiDB-lite"/>
    </source>
</evidence>
<evidence type="ECO:0000313" key="3">
    <source>
        <dbReference type="Proteomes" id="UP001359559"/>
    </source>
</evidence>
<dbReference type="Proteomes" id="UP001359559">
    <property type="component" value="Unassembled WGS sequence"/>
</dbReference>
<feature type="region of interest" description="Disordered" evidence="1">
    <location>
        <begin position="20"/>
        <end position="79"/>
    </location>
</feature>
<reference evidence="2 3" key="1">
    <citation type="submission" date="2024-01" db="EMBL/GenBank/DDBJ databases">
        <title>The genomes of 5 underutilized Papilionoideae crops provide insights into root nodulation and disease resistance.</title>
        <authorList>
            <person name="Yuan L."/>
        </authorList>
    </citation>
    <scope>NUCLEOTIDE SEQUENCE [LARGE SCALE GENOMIC DNA]</scope>
    <source>
        <strain evidence="2">LY-2023</strain>
        <tissue evidence="2">Leaf</tissue>
    </source>
</reference>
<dbReference type="AlphaFoldDB" id="A0AAN9EZW3"/>
<dbReference type="EMBL" id="JAYKXN010000008">
    <property type="protein sequence ID" value="KAK7262758.1"/>
    <property type="molecule type" value="Genomic_DNA"/>
</dbReference>
<proteinExistence type="predicted"/>
<protein>
    <submittedName>
        <fullName evidence="2">Uncharacterized protein</fullName>
    </submittedName>
</protein>
<keyword evidence="3" id="KW-1185">Reference proteome</keyword>
<feature type="compositionally biased region" description="Basic and acidic residues" evidence="1">
    <location>
        <begin position="63"/>
        <end position="79"/>
    </location>
</feature>
<sequence length="79" mass="8734">MAPLGAGTTRANFTRNRIPWVTSPLPSANDMLRVSNNSIRETDRSRKKPYSATTPGAKLSRVVKAEGRSKNSKRIDSMM</sequence>